<feature type="domain" description="CMP/dCMP-type deaminase" evidence="2">
    <location>
        <begin position="10"/>
        <end position="128"/>
    </location>
</feature>
<name>A0ABY0FLM2_9BACT</name>
<protein>
    <recommendedName>
        <fullName evidence="2">CMP/dCMP-type deaminase domain-containing protein</fullName>
    </recommendedName>
</protein>
<dbReference type="PANTHER" id="PTHR11086">
    <property type="entry name" value="DEOXYCYTIDYLATE DEAMINASE-RELATED"/>
    <property type="match status" value="1"/>
</dbReference>
<keyword evidence="1" id="KW-0378">Hydrolase</keyword>
<gene>
    <name evidence="3" type="ORF">G3KMM_00335</name>
</gene>
<keyword evidence="4" id="KW-1185">Reference proteome</keyword>
<reference evidence="3 4" key="1">
    <citation type="journal article" date="2018" name="bioRxiv">
        <title>Evidence of independent acquisition and adaption of ultra-small bacteria to human hosts across the highly diverse yet reduced genomes of the phylum Saccharibacteria.</title>
        <authorList>
            <person name="McLean J.S."/>
            <person name="Bor B."/>
            <person name="To T.T."/>
            <person name="Liu Q."/>
            <person name="Kearns K.A."/>
            <person name="Solden L.M."/>
            <person name="Wrighton K.C."/>
            <person name="He X."/>
            <person name="Shi W."/>
        </authorList>
    </citation>
    <scope>NUCLEOTIDE SEQUENCE [LARGE SCALE GENOMIC DNA]</scope>
    <source>
        <strain evidence="3 4">TM7_KMM_G3_1_HOT_351</strain>
    </source>
</reference>
<organism evidence="3 4">
    <name type="scientific">Candidatus Nanosyncoccus nanoralicus</name>
    <dbReference type="NCBI Taxonomy" id="2171996"/>
    <lineage>
        <taxon>Bacteria</taxon>
        <taxon>Candidatus Saccharimonadota</taxon>
        <taxon>Candidatus Nanosyncoccalia</taxon>
        <taxon>Candidatus Nanosyncoccales</taxon>
        <taxon>Candidatus Nanosyncoccaceae</taxon>
        <taxon>Candidatus Nanosyncoccus</taxon>
    </lineage>
</organism>
<sequence length="187" mass="21356">MNSEMQKHKDWDSYFMGIAEEVAKRSKDPSSQNGCVIVDARRRPVSFGYNGTIQGADESKMTLSERPMKYYFAIHSEMNAVIFAGRDLTGCTLYNKMATCENCLKYCLQAGIKRFVYKELRVASYRSGEKKSMTNIDTDEAIIRLLASCPDVETLNISNGKTYIQDILDTYDKESAEYKNLVRWVTD</sequence>
<comment type="caution">
    <text evidence="3">The sequence shown here is derived from an EMBL/GenBank/DDBJ whole genome shotgun (WGS) entry which is preliminary data.</text>
</comment>
<dbReference type="EMBL" id="PRLL01000008">
    <property type="protein sequence ID" value="RYC73580.1"/>
    <property type="molecule type" value="Genomic_DNA"/>
</dbReference>
<dbReference type="Gene3D" id="3.40.140.10">
    <property type="entry name" value="Cytidine Deaminase, domain 2"/>
    <property type="match status" value="1"/>
</dbReference>
<reference evidence="3 4" key="2">
    <citation type="journal article" date="2020" name="Cell Rep.">
        <title>Acquisition and Adaptation of Ultra-small Parasitic Reduced Genome Bacteria to Mammalian Hosts.</title>
        <authorList>
            <person name="McLean J.S."/>
            <person name="Bor B."/>
            <person name="Kerns K.A."/>
            <person name="Liu Q."/>
            <person name="To T.T."/>
            <person name="Solden L."/>
            <person name="Hendrickson E.L."/>
            <person name="Wrighton K."/>
            <person name="Shi W."/>
            <person name="He X."/>
        </authorList>
    </citation>
    <scope>NUCLEOTIDE SEQUENCE [LARGE SCALE GENOMIC DNA]</scope>
    <source>
        <strain evidence="3 4">TM7_KMM_G3_1_HOT_351</strain>
    </source>
</reference>
<proteinExistence type="predicted"/>
<dbReference type="PANTHER" id="PTHR11086:SF18">
    <property type="entry name" value="DEOXYCYTIDYLATE DEAMINASE"/>
    <property type="match status" value="1"/>
</dbReference>
<dbReference type="Proteomes" id="UP001191004">
    <property type="component" value="Unassembled WGS sequence"/>
</dbReference>
<evidence type="ECO:0000256" key="1">
    <source>
        <dbReference type="ARBA" id="ARBA00022801"/>
    </source>
</evidence>
<dbReference type="Pfam" id="PF00383">
    <property type="entry name" value="dCMP_cyt_deam_1"/>
    <property type="match status" value="1"/>
</dbReference>
<evidence type="ECO:0000313" key="3">
    <source>
        <dbReference type="EMBL" id="RYC73580.1"/>
    </source>
</evidence>
<dbReference type="InterPro" id="IPR015517">
    <property type="entry name" value="dCMP_deaminase-rel"/>
</dbReference>
<dbReference type="InterPro" id="IPR002125">
    <property type="entry name" value="CMP_dCMP_dom"/>
</dbReference>
<dbReference type="RefSeq" id="WP_129604701.1">
    <property type="nucleotide sequence ID" value="NZ_PRLL01000008.1"/>
</dbReference>
<accession>A0ABY0FLM2</accession>
<evidence type="ECO:0000259" key="2">
    <source>
        <dbReference type="PROSITE" id="PS51747"/>
    </source>
</evidence>
<dbReference type="SUPFAM" id="SSF53927">
    <property type="entry name" value="Cytidine deaminase-like"/>
    <property type="match status" value="1"/>
</dbReference>
<evidence type="ECO:0000313" key="4">
    <source>
        <dbReference type="Proteomes" id="UP001191004"/>
    </source>
</evidence>
<dbReference type="PROSITE" id="PS51747">
    <property type="entry name" value="CYT_DCMP_DEAMINASES_2"/>
    <property type="match status" value="1"/>
</dbReference>
<dbReference type="InterPro" id="IPR016193">
    <property type="entry name" value="Cytidine_deaminase-like"/>
</dbReference>